<dbReference type="GO" id="GO:0019005">
    <property type="term" value="C:SCF ubiquitin ligase complex"/>
    <property type="evidence" value="ECO:0007669"/>
    <property type="project" value="TreeGrafter"/>
</dbReference>
<dbReference type="GO" id="GO:0031146">
    <property type="term" value="P:SCF-dependent proteasomal ubiquitin-dependent protein catabolic process"/>
    <property type="evidence" value="ECO:0007669"/>
    <property type="project" value="TreeGrafter"/>
</dbReference>
<reference evidence="2" key="1">
    <citation type="journal article" date="2017" name="Front. Plant Sci.">
        <title>Climate Clever Clovers: New Paradigm to Reduce the Environmental Footprint of Ruminants by Breeding Low Methanogenic Forages Utilizing Haplotype Variation.</title>
        <authorList>
            <person name="Kaur P."/>
            <person name="Appels R."/>
            <person name="Bayer P.E."/>
            <person name="Keeble-Gagnere G."/>
            <person name="Wang J."/>
            <person name="Hirakawa H."/>
            <person name="Shirasawa K."/>
            <person name="Vercoe P."/>
            <person name="Stefanova K."/>
            <person name="Durmic Z."/>
            <person name="Nichols P."/>
            <person name="Revell C."/>
            <person name="Isobe S.N."/>
            <person name="Edwards D."/>
            <person name="Erskine W."/>
        </authorList>
    </citation>
    <scope>NUCLEOTIDE SEQUENCE [LARGE SCALE GENOMIC DNA]</scope>
    <source>
        <strain evidence="2">cv. Daliak</strain>
    </source>
</reference>
<name>A0A2Z6NZV8_TRISU</name>
<proteinExistence type="predicted"/>
<dbReference type="AlphaFoldDB" id="A0A2Z6NZV8"/>
<sequence length="405" mass="46354">MVEVEPDFYLPDACWEHVFKFLNEDDKDNRSCLKSVSVVSKRFLTITNRLRSSLTICKKLNPFLTAIFHRFPNLTSITFSRLCGDRDTILSQISSFPFNIISLNLRSQIFIPVNGLRAFSQKIKSVTSLECSDMNSISVTDLSLIADCFPLLEELHLNSIAIFRGNMLNGIETLSLALPKLRKVNLSSHTYMNDQLLFHLFNNWKLLEEVIIFGCLGITNAGIASALCVRPTLRSLSLTNYDENCITLLAIVRSCPSLSDIKIEYFPRFTNMNVDNSYSLKNFVSCFKVKLHGLNFEVPKLEVLNLSNTRIDNEELFLISKSFRGLLELSLEVCYFVTKRGVNHVVENCTQLREINLRGCYKVHKNIVASMISSRPSLRKIVVPPRYRFNNNEREHFIGNICLLR</sequence>
<dbReference type="EMBL" id="DF973601">
    <property type="protein sequence ID" value="GAU35717.1"/>
    <property type="molecule type" value="Genomic_DNA"/>
</dbReference>
<dbReference type="InterPro" id="IPR032675">
    <property type="entry name" value="LRR_dom_sf"/>
</dbReference>
<keyword evidence="2" id="KW-1185">Reference proteome</keyword>
<dbReference type="Gene3D" id="3.80.10.10">
    <property type="entry name" value="Ribonuclease Inhibitor"/>
    <property type="match status" value="1"/>
</dbReference>
<gene>
    <name evidence="1" type="ORF">TSUD_258920</name>
</gene>
<evidence type="ECO:0000313" key="1">
    <source>
        <dbReference type="EMBL" id="GAU35717.1"/>
    </source>
</evidence>
<evidence type="ECO:0000313" key="2">
    <source>
        <dbReference type="Proteomes" id="UP000242715"/>
    </source>
</evidence>
<dbReference type="SUPFAM" id="SSF52047">
    <property type="entry name" value="RNI-like"/>
    <property type="match status" value="1"/>
</dbReference>
<dbReference type="PANTHER" id="PTHR13318:SF106">
    <property type="entry name" value="F-BOX_LRR-REPEAT PROTEIN 2"/>
    <property type="match status" value="1"/>
</dbReference>
<organism evidence="1 2">
    <name type="scientific">Trifolium subterraneum</name>
    <name type="common">Subterranean clover</name>
    <dbReference type="NCBI Taxonomy" id="3900"/>
    <lineage>
        <taxon>Eukaryota</taxon>
        <taxon>Viridiplantae</taxon>
        <taxon>Streptophyta</taxon>
        <taxon>Embryophyta</taxon>
        <taxon>Tracheophyta</taxon>
        <taxon>Spermatophyta</taxon>
        <taxon>Magnoliopsida</taxon>
        <taxon>eudicotyledons</taxon>
        <taxon>Gunneridae</taxon>
        <taxon>Pentapetalae</taxon>
        <taxon>rosids</taxon>
        <taxon>fabids</taxon>
        <taxon>Fabales</taxon>
        <taxon>Fabaceae</taxon>
        <taxon>Papilionoideae</taxon>
        <taxon>50 kb inversion clade</taxon>
        <taxon>NPAAA clade</taxon>
        <taxon>Hologalegina</taxon>
        <taxon>IRL clade</taxon>
        <taxon>Trifolieae</taxon>
        <taxon>Trifolium</taxon>
    </lineage>
</organism>
<dbReference type="Proteomes" id="UP000242715">
    <property type="component" value="Unassembled WGS sequence"/>
</dbReference>
<dbReference type="PANTHER" id="PTHR13318">
    <property type="entry name" value="PARTNER OF PAIRED, ISOFORM B-RELATED"/>
    <property type="match status" value="1"/>
</dbReference>
<dbReference type="SMART" id="SM00367">
    <property type="entry name" value="LRR_CC"/>
    <property type="match status" value="4"/>
</dbReference>
<dbReference type="OrthoDB" id="550575at2759"/>
<dbReference type="InterPro" id="IPR006553">
    <property type="entry name" value="Leu-rich_rpt_Cys-con_subtyp"/>
</dbReference>
<protein>
    <submittedName>
        <fullName evidence="1">Uncharacterized protein</fullName>
    </submittedName>
</protein>
<accession>A0A2Z6NZV8</accession>